<evidence type="ECO:0000313" key="2">
    <source>
        <dbReference type="Proteomes" id="UP001203284"/>
    </source>
</evidence>
<evidence type="ECO:0000313" key="1">
    <source>
        <dbReference type="EMBL" id="MCK0197401.1"/>
    </source>
</evidence>
<gene>
    <name evidence="1" type="ORF">MWN34_10800</name>
</gene>
<dbReference type="EMBL" id="JALKCH010000006">
    <property type="protein sequence ID" value="MCK0197401.1"/>
    <property type="molecule type" value="Genomic_DNA"/>
</dbReference>
<comment type="caution">
    <text evidence="1">The sequence shown here is derived from an EMBL/GenBank/DDBJ whole genome shotgun (WGS) entry which is preliminary data.</text>
</comment>
<proteinExistence type="predicted"/>
<dbReference type="Proteomes" id="UP001203284">
    <property type="component" value="Unassembled WGS sequence"/>
</dbReference>
<accession>A0ABT0DBR0</accession>
<reference evidence="1 2" key="1">
    <citation type="submission" date="2022-04" db="EMBL/GenBank/DDBJ databases">
        <authorList>
            <person name="Grouzdev D.S."/>
            <person name="Pantiukh K.S."/>
            <person name="Krutkina M.S."/>
        </authorList>
    </citation>
    <scope>NUCLEOTIDE SEQUENCE [LARGE SCALE GENOMIC DNA]</scope>
    <source>
        <strain evidence="1 2">6x-1</strain>
    </source>
</reference>
<dbReference type="RefSeq" id="WP_247029126.1">
    <property type="nucleotide sequence ID" value="NZ_JALKCH010000006.1"/>
</dbReference>
<protein>
    <submittedName>
        <fullName evidence="1">Uncharacterized protein</fullName>
    </submittedName>
</protein>
<keyword evidence="2" id="KW-1185">Reference proteome</keyword>
<name>A0ABT0DBR0_9HYPH</name>
<organism evidence="1 2">
    <name type="scientific">Ancylobacter crimeensis</name>
    <dbReference type="NCBI Taxonomy" id="2579147"/>
    <lineage>
        <taxon>Bacteria</taxon>
        <taxon>Pseudomonadati</taxon>
        <taxon>Pseudomonadota</taxon>
        <taxon>Alphaproteobacteria</taxon>
        <taxon>Hyphomicrobiales</taxon>
        <taxon>Xanthobacteraceae</taxon>
        <taxon>Ancylobacter</taxon>
    </lineage>
</organism>
<sequence length="79" mass="8897">MQIDIPSPLANFIDAALIRLQGQFPDIAFERTQDGIRASAGKQSAPEHLRSVVLHAIYREKIYTETLPLREALLNVVLR</sequence>